<sequence length="112" mass="12683">MPTNNKLDDTKLAMEGVKDKLVSSVKEQRGKKWQQFHFKCWDNTVLLKDICEWNTPKQLAHADTIEKGLMCIIKAQGWLEEGCLDGTLDELWVDICCGDNVGCLANVKAKDK</sequence>
<dbReference type="RefSeq" id="XP_004340056.1">
    <property type="nucleotide sequence ID" value="XM_004340008.1"/>
</dbReference>
<dbReference type="EMBL" id="KB007962">
    <property type="protein sequence ID" value="ELR18037.1"/>
    <property type="molecule type" value="Genomic_DNA"/>
</dbReference>
<dbReference type="Proteomes" id="UP000011083">
    <property type="component" value="Unassembled WGS sequence"/>
</dbReference>
<dbReference type="AlphaFoldDB" id="L8GYL1"/>
<dbReference type="VEuPathDB" id="AmoebaDB:ACA1_083770"/>
<protein>
    <submittedName>
        <fullName evidence="1">Uncharacterized protein</fullName>
    </submittedName>
</protein>
<dbReference type="KEGG" id="acan:ACA1_083770"/>
<gene>
    <name evidence="1" type="ORF">ACA1_083770</name>
</gene>
<reference evidence="1 2" key="1">
    <citation type="journal article" date="2013" name="Genome Biol.">
        <title>Genome of Acanthamoeba castellanii highlights extensive lateral gene transfer and early evolution of tyrosine kinase signaling.</title>
        <authorList>
            <person name="Clarke M."/>
            <person name="Lohan A.J."/>
            <person name="Liu B."/>
            <person name="Lagkouvardos I."/>
            <person name="Roy S."/>
            <person name="Zafar N."/>
            <person name="Bertelli C."/>
            <person name="Schilde C."/>
            <person name="Kianianmomeni A."/>
            <person name="Burglin T.R."/>
            <person name="Frech C."/>
            <person name="Turcotte B."/>
            <person name="Kopec K.O."/>
            <person name="Synnott J.M."/>
            <person name="Choo C."/>
            <person name="Paponov I."/>
            <person name="Finkler A."/>
            <person name="Soon Heng Tan C."/>
            <person name="Hutchins A.P."/>
            <person name="Weinmeier T."/>
            <person name="Rattei T."/>
            <person name="Chu J.S."/>
            <person name="Gimenez G."/>
            <person name="Irimia M."/>
            <person name="Rigden D.J."/>
            <person name="Fitzpatrick D.A."/>
            <person name="Lorenzo-Morales J."/>
            <person name="Bateman A."/>
            <person name="Chiu C.H."/>
            <person name="Tang P."/>
            <person name="Hegemann P."/>
            <person name="Fromm H."/>
            <person name="Raoult D."/>
            <person name="Greub G."/>
            <person name="Miranda-Saavedra D."/>
            <person name="Chen N."/>
            <person name="Nash P."/>
            <person name="Ginger M.L."/>
            <person name="Horn M."/>
            <person name="Schaap P."/>
            <person name="Caler L."/>
            <person name="Loftus B."/>
        </authorList>
    </citation>
    <scope>NUCLEOTIDE SEQUENCE [LARGE SCALE GENOMIC DNA]</scope>
    <source>
        <strain evidence="1 2">Neff</strain>
    </source>
</reference>
<dbReference type="GeneID" id="14918797"/>
<accession>L8GYL1</accession>
<name>L8GYL1_ACACF</name>
<proteinExistence type="predicted"/>
<evidence type="ECO:0000313" key="1">
    <source>
        <dbReference type="EMBL" id="ELR18037.1"/>
    </source>
</evidence>
<organism evidence="1 2">
    <name type="scientific">Acanthamoeba castellanii (strain ATCC 30010 / Neff)</name>
    <dbReference type="NCBI Taxonomy" id="1257118"/>
    <lineage>
        <taxon>Eukaryota</taxon>
        <taxon>Amoebozoa</taxon>
        <taxon>Discosea</taxon>
        <taxon>Longamoebia</taxon>
        <taxon>Centramoebida</taxon>
        <taxon>Acanthamoebidae</taxon>
        <taxon>Acanthamoeba</taxon>
    </lineage>
</organism>
<evidence type="ECO:0000313" key="2">
    <source>
        <dbReference type="Proteomes" id="UP000011083"/>
    </source>
</evidence>
<keyword evidence="2" id="KW-1185">Reference proteome</keyword>